<dbReference type="SUPFAM" id="SSF57667">
    <property type="entry name" value="beta-beta-alpha zinc fingers"/>
    <property type="match status" value="3"/>
</dbReference>
<dbReference type="AlphaFoldDB" id="G7YVX5"/>
<reference key="2">
    <citation type="submission" date="2011-10" db="EMBL/GenBank/DDBJ databases">
        <title>The genome and transcriptome sequence of Clonorchis sinensis provide insights into the carcinogenic liver fluke.</title>
        <authorList>
            <person name="Wang X."/>
            <person name="Huang Y."/>
            <person name="Chen W."/>
            <person name="Liu H."/>
            <person name="Guo L."/>
            <person name="Chen Y."/>
            <person name="Luo F."/>
            <person name="Zhou W."/>
            <person name="Sun J."/>
            <person name="Mao Q."/>
            <person name="Liang P."/>
            <person name="Zhou C."/>
            <person name="Tian Y."/>
            <person name="Men J."/>
            <person name="Lv X."/>
            <person name="Huang L."/>
            <person name="Zhou J."/>
            <person name="Hu Y."/>
            <person name="Li R."/>
            <person name="Zhang F."/>
            <person name="Lei H."/>
            <person name="Li X."/>
            <person name="Hu X."/>
            <person name="Liang C."/>
            <person name="Xu J."/>
            <person name="Wu Z."/>
            <person name="Yu X."/>
        </authorList>
    </citation>
    <scope>NUCLEOTIDE SEQUENCE</scope>
    <source>
        <strain>Henan</strain>
    </source>
</reference>
<name>G7YVX5_CLOSI</name>
<dbReference type="InterPro" id="IPR013087">
    <property type="entry name" value="Znf_C2H2_type"/>
</dbReference>
<dbReference type="SMART" id="SM00355">
    <property type="entry name" value="ZnF_C2H2"/>
    <property type="match status" value="6"/>
</dbReference>
<reference evidence="3" key="1">
    <citation type="journal article" date="2011" name="Genome Biol.">
        <title>The draft genome of the carcinogenic human liver fluke Clonorchis sinensis.</title>
        <authorList>
            <person name="Wang X."/>
            <person name="Chen W."/>
            <person name="Huang Y."/>
            <person name="Sun J."/>
            <person name="Men J."/>
            <person name="Liu H."/>
            <person name="Luo F."/>
            <person name="Guo L."/>
            <person name="Lv X."/>
            <person name="Deng C."/>
            <person name="Zhou C."/>
            <person name="Fan Y."/>
            <person name="Li X."/>
            <person name="Huang L."/>
            <person name="Hu Y."/>
            <person name="Liang C."/>
            <person name="Hu X."/>
            <person name="Xu J."/>
            <person name="Yu X."/>
        </authorList>
    </citation>
    <scope>NUCLEOTIDE SEQUENCE [LARGE SCALE GENOMIC DNA]</scope>
    <source>
        <strain evidence="3">Henan</strain>
    </source>
</reference>
<dbReference type="PANTHER" id="PTHR46179">
    <property type="entry name" value="ZINC FINGER PROTEIN"/>
    <property type="match status" value="1"/>
</dbReference>
<keyword evidence="1" id="KW-0479">Metal-binding</keyword>
<dbReference type="Pfam" id="PF00096">
    <property type="entry name" value="zf-C2H2"/>
    <property type="match status" value="4"/>
</dbReference>
<evidence type="ECO:0000313" key="3">
    <source>
        <dbReference type="EMBL" id="GAA57105.1"/>
    </source>
</evidence>
<dbReference type="PANTHER" id="PTHR46179:SF20">
    <property type="entry name" value="TRANSCRIPTION FACTOR 3A PROTEIN-RELATED"/>
    <property type="match status" value="1"/>
</dbReference>
<protein>
    <submittedName>
        <fullName evidence="3">Zinc finger protein 143</fullName>
    </submittedName>
</protein>
<dbReference type="Proteomes" id="UP000008909">
    <property type="component" value="Unassembled WGS sequence"/>
</dbReference>
<dbReference type="PROSITE" id="PS00028">
    <property type="entry name" value="ZINC_FINGER_C2H2_1"/>
    <property type="match status" value="3"/>
</dbReference>
<organism evidence="3 4">
    <name type="scientific">Clonorchis sinensis</name>
    <name type="common">Chinese liver fluke</name>
    <dbReference type="NCBI Taxonomy" id="79923"/>
    <lineage>
        <taxon>Eukaryota</taxon>
        <taxon>Metazoa</taxon>
        <taxon>Spiralia</taxon>
        <taxon>Lophotrochozoa</taxon>
        <taxon>Platyhelminthes</taxon>
        <taxon>Trematoda</taxon>
        <taxon>Digenea</taxon>
        <taxon>Opisthorchiida</taxon>
        <taxon>Opisthorchiata</taxon>
        <taxon>Opisthorchiidae</taxon>
        <taxon>Clonorchis</taxon>
    </lineage>
</organism>
<dbReference type="InterPro" id="IPR036236">
    <property type="entry name" value="Znf_C2H2_sf"/>
</dbReference>
<feature type="domain" description="C2H2-type" evidence="2">
    <location>
        <begin position="5"/>
        <end position="34"/>
    </location>
</feature>
<dbReference type="GO" id="GO:0005634">
    <property type="term" value="C:nucleus"/>
    <property type="evidence" value="ECO:0007669"/>
    <property type="project" value="TreeGrafter"/>
</dbReference>
<feature type="domain" description="C2H2-type" evidence="2">
    <location>
        <begin position="35"/>
        <end position="59"/>
    </location>
</feature>
<dbReference type="EMBL" id="DF144544">
    <property type="protein sequence ID" value="GAA57105.1"/>
    <property type="molecule type" value="Genomic_DNA"/>
</dbReference>
<evidence type="ECO:0000256" key="1">
    <source>
        <dbReference type="PROSITE-ProRule" id="PRU00042"/>
    </source>
</evidence>
<keyword evidence="1" id="KW-0863">Zinc-finger</keyword>
<feature type="domain" description="C2H2-type" evidence="2">
    <location>
        <begin position="68"/>
        <end position="97"/>
    </location>
</feature>
<evidence type="ECO:0000259" key="2">
    <source>
        <dbReference type="PROSITE" id="PS50157"/>
    </source>
</evidence>
<evidence type="ECO:0000313" key="4">
    <source>
        <dbReference type="Proteomes" id="UP000008909"/>
    </source>
</evidence>
<dbReference type="GO" id="GO:0008270">
    <property type="term" value="F:zinc ion binding"/>
    <property type="evidence" value="ECO:0007669"/>
    <property type="project" value="UniProtKB-KW"/>
</dbReference>
<accession>G7YVX5</accession>
<dbReference type="InterPro" id="IPR051061">
    <property type="entry name" value="Zinc_finger_trans_reg"/>
</dbReference>
<keyword evidence="1" id="KW-0862">Zinc</keyword>
<keyword evidence="4" id="KW-1185">Reference proteome</keyword>
<dbReference type="Gene3D" id="3.30.160.60">
    <property type="entry name" value="Classic Zinc Finger"/>
    <property type="match status" value="4"/>
</dbReference>
<sequence>MTKSYRCLHPGCGKSFPWQSSLRNHRAVHVDTGQYTCPVDGCGRAFRHRRAFVKHHEVHLPAVDRPRFCCDFAGCRKSYVTLQLLQDHQNTHEALVPYVCNHKSCGRSFHSSALLTAHRRIHLPVESRMRVRCSVDSCTQMFRTHQQMATHRQKAHGFPKYRCNALNCGKEFTRVDSLTRHRERNRACRR</sequence>
<proteinExistence type="predicted"/>
<gene>
    <name evidence="3" type="ORF">CLF_112163</name>
</gene>
<feature type="domain" description="C2H2-type" evidence="2">
    <location>
        <begin position="98"/>
        <end position="122"/>
    </location>
</feature>
<feature type="domain" description="C2H2-type" evidence="2">
    <location>
        <begin position="161"/>
        <end position="190"/>
    </location>
</feature>
<dbReference type="PROSITE" id="PS50157">
    <property type="entry name" value="ZINC_FINGER_C2H2_2"/>
    <property type="match status" value="5"/>
</dbReference>